<dbReference type="SMART" id="SM00903">
    <property type="entry name" value="Flavin_Reduct"/>
    <property type="match status" value="1"/>
</dbReference>
<dbReference type="InterPro" id="IPR002563">
    <property type="entry name" value="Flavin_Rdtase-like_dom"/>
</dbReference>
<dbReference type="AlphaFoldDB" id="A0A4S4LN97"/>
<dbReference type="InterPro" id="IPR012349">
    <property type="entry name" value="Split_barrel_FMN-bd"/>
</dbReference>
<dbReference type="PANTHER" id="PTHR33798">
    <property type="entry name" value="FLAVOPROTEIN OXYGENASE"/>
    <property type="match status" value="1"/>
</dbReference>
<comment type="cofactor">
    <cofactor evidence="1">
        <name>FMN</name>
        <dbReference type="ChEBI" id="CHEBI:58210"/>
    </cofactor>
</comment>
<dbReference type="Gene3D" id="2.30.110.10">
    <property type="entry name" value="Electron Transport, Fmn-binding Protein, Chain A"/>
    <property type="match status" value="1"/>
</dbReference>
<dbReference type="Proteomes" id="UP000310158">
    <property type="component" value="Unassembled WGS sequence"/>
</dbReference>
<keyword evidence="3" id="KW-0288">FMN</keyword>
<comment type="caution">
    <text evidence="6">The sequence shown here is derived from an EMBL/GenBank/DDBJ whole genome shotgun (WGS) entry which is preliminary data.</text>
</comment>
<comment type="similarity">
    <text evidence="4">Belongs to the flavoredoxin family.</text>
</comment>
<protein>
    <recommendedName>
        <fullName evidence="5">Flavin reductase like domain-containing protein</fullName>
    </recommendedName>
</protein>
<keyword evidence="2" id="KW-0285">Flavoprotein</keyword>
<organism evidence="6 7">
    <name type="scientific">Bondarzewia mesenterica</name>
    <dbReference type="NCBI Taxonomy" id="1095465"/>
    <lineage>
        <taxon>Eukaryota</taxon>
        <taxon>Fungi</taxon>
        <taxon>Dikarya</taxon>
        <taxon>Basidiomycota</taxon>
        <taxon>Agaricomycotina</taxon>
        <taxon>Agaricomycetes</taxon>
        <taxon>Russulales</taxon>
        <taxon>Bondarzewiaceae</taxon>
        <taxon>Bondarzewia</taxon>
    </lineage>
</organism>
<feature type="domain" description="Flavin reductase like" evidence="5">
    <location>
        <begin position="199"/>
        <end position="354"/>
    </location>
</feature>
<name>A0A4S4LN97_9AGAM</name>
<evidence type="ECO:0000313" key="7">
    <source>
        <dbReference type="Proteomes" id="UP000310158"/>
    </source>
</evidence>
<evidence type="ECO:0000256" key="4">
    <source>
        <dbReference type="ARBA" id="ARBA00038054"/>
    </source>
</evidence>
<sequence length="397" mass="43618">MYAKSVFVTVFGNLQGGLVPGGAGLVCSSRSAAEIQPLTETLFIRSLRYFSEMPEQHHEGLGIMRTADPFDTFEGCCYPGNSYQFDRRDGMMSASAKLPHPEAFHEPKVLYLEPEDPSHEHHLKRSLNFLSSMSSHELPHFDEQAAFKHTAPPDSAWTYGQRVDANFQGKEWLLGESDGWKVVDAGSENPMKLYALMISGIVPRPIAFVSTVSATGIENLAPFSWFNQVSANPPVISISCTNGPTRIKDTANNIKATKGFTVSIISEAFVEYSNVCSIDAPEEVSEWPASGLTKKSSIHVKPACVKESAFIMECELFEAIDVVHPATGQTATTLILGLVKYVHVRKDVLTENGTVDPARLKPVSRLGDTTYSRLGDGFRLARPSWSQEGEKLQEATK</sequence>
<dbReference type="OrthoDB" id="298012at2759"/>
<dbReference type="SUPFAM" id="SSF50475">
    <property type="entry name" value="FMN-binding split barrel"/>
    <property type="match status" value="1"/>
</dbReference>
<evidence type="ECO:0000256" key="1">
    <source>
        <dbReference type="ARBA" id="ARBA00001917"/>
    </source>
</evidence>
<dbReference type="GO" id="GO:0010181">
    <property type="term" value="F:FMN binding"/>
    <property type="evidence" value="ECO:0007669"/>
    <property type="project" value="InterPro"/>
</dbReference>
<dbReference type="PANTHER" id="PTHR33798:SF5">
    <property type="entry name" value="FLAVIN REDUCTASE LIKE DOMAIN-CONTAINING PROTEIN"/>
    <property type="match status" value="1"/>
</dbReference>
<proteinExistence type="inferred from homology"/>
<keyword evidence="7" id="KW-1185">Reference proteome</keyword>
<gene>
    <name evidence="6" type="ORF">EW146_g8008</name>
</gene>
<evidence type="ECO:0000313" key="6">
    <source>
        <dbReference type="EMBL" id="THH11520.1"/>
    </source>
</evidence>
<evidence type="ECO:0000256" key="2">
    <source>
        <dbReference type="ARBA" id="ARBA00022630"/>
    </source>
</evidence>
<reference evidence="6 7" key="1">
    <citation type="submission" date="2019-02" db="EMBL/GenBank/DDBJ databases">
        <title>Genome sequencing of the rare red list fungi Bondarzewia mesenterica.</title>
        <authorList>
            <person name="Buettner E."/>
            <person name="Kellner H."/>
        </authorList>
    </citation>
    <scope>NUCLEOTIDE SEQUENCE [LARGE SCALE GENOMIC DNA]</scope>
    <source>
        <strain evidence="6 7">DSM 108281</strain>
    </source>
</reference>
<dbReference type="Pfam" id="PF01613">
    <property type="entry name" value="Flavin_Reduct"/>
    <property type="match status" value="1"/>
</dbReference>
<accession>A0A4S4LN97</accession>
<evidence type="ECO:0000259" key="5">
    <source>
        <dbReference type="SMART" id="SM00903"/>
    </source>
</evidence>
<dbReference type="EMBL" id="SGPL01000508">
    <property type="protein sequence ID" value="THH11520.1"/>
    <property type="molecule type" value="Genomic_DNA"/>
</dbReference>
<evidence type="ECO:0000256" key="3">
    <source>
        <dbReference type="ARBA" id="ARBA00022643"/>
    </source>
</evidence>